<dbReference type="Pfam" id="PF00561">
    <property type="entry name" value="Abhydrolase_1"/>
    <property type="match status" value="1"/>
</dbReference>
<dbReference type="InterPro" id="IPR000639">
    <property type="entry name" value="Epox_hydrolase-like"/>
</dbReference>
<dbReference type="PANTHER" id="PTHR46438">
    <property type="entry name" value="ALPHA/BETA-HYDROLASES SUPERFAMILY PROTEIN"/>
    <property type="match status" value="1"/>
</dbReference>
<keyword evidence="2" id="KW-0378">Hydrolase</keyword>
<dbReference type="SUPFAM" id="SSF53474">
    <property type="entry name" value="alpha/beta-Hydrolases"/>
    <property type="match status" value="1"/>
</dbReference>
<dbReference type="RefSeq" id="WP_147803847.1">
    <property type="nucleotide sequence ID" value="NZ_CP144914.1"/>
</dbReference>
<dbReference type="GO" id="GO:0016787">
    <property type="term" value="F:hydrolase activity"/>
    <property type="evidence" value="ECO:0007669"/>
    <property type="project" value="UniProtKB-KW"/>
</dbReference>
<gene>
    <name evidence="2" type="ORF">FTX54_002005</name>
</gene>
<feature type="domain" description="AB hydrolase-1" evidence="1">
    <location>
        <begin position="26"/>
        <end position="257"/>
    </location>
</feature>
<keyword evidence="3" id="KW-1185">Reference proteome</keyword>
<reference evidence="2 3" key="1">
    <citation type="submission" date="2024-01" db="EMBL/GenBank/DDBJ databases">
        <title>Complete Genome Sequence of Alkalicoccus halolimnae BZ-SZ-XJ29T, a Moderately Halophilic Bacterium Isolated from a Salt Lake.</title>
        <authorList>
            <person name="Zhao B."/>
        </authorList>
    </citation>
    <scope>NUCLEOTIDE SEQUENCE [LARGE SCALE GENOMIC DNA]</scope>
    <source>
        <strain evidence="2 3">BZ-SZ-XJ29</strain>
    </source>
</reference>
<dbReference type="KEGG" id="ahal:FTX54_002005"/>
<name>A0A5C7FG78_9BACI</name>
<sequence>MNNYSLNKSFRSNYGEVKYGISGEGPPLILVHGTPWSSFNWRHIIPGLSQWFTVYYYDLPGYGLSEKGENVSLGIQNQVLHELLTHWKMENPVMIGHDFGGTTVLRTHLLNNWPFKKMILIDPVAVGPWGSPFFSHVNEYEKAFRGIPSYIHDSIVSAYVQSAMFKEMNAETLSGIKAPWSGKEGQAAFYRQIAQADQTFTDEIEESYPHIQVPALLIWGEEDTWIPIEKGRQLHQAIPDSLFISVPEAGHLVQEDQPATLLAHLLRFASS</sequence>
<dbReference type="Proteomes" id="UP000321816">
    <property type="component" value="Chromosome"/>
</dbReference>
<dbReference type="AlphaFoldDB" id="A0A5C7FG78"/>
<dbReference type="OrthoDB" id="9797695at2"/>
<dbReference type="InterPro" id="IPR000073">
    <property type="entry name" value="AB_hydrolase_1"/>
</dbReference>
<dbReference type="Gene3D" id="3.40.50.1820">
    <property type="entry name" value="alpha/beta hydrolase"/>
    <property type="match status" value="1"/>
</dbReference>
<organism evidence="2 3">
    <name type="scientific">Alkalicoccus halolimnae</name>
    <dbReference type="NCBI Taxonomy" id="1667239"/>
    <lineage>
        <taxon>Bacteria</taxon>
        <taxon>Bacillati</taxon>
        <taxon>Bacillota</taxon>
        <taxon>Bacilli</taxon>
        <taxon>Bacillales</taxon>
        <taxon>Bacillaceae</taxon>
        <taxon>Alkalicoccus</taxon>
    </lineage>
</organism>
<dbReference type="EMBL" id="CP144914">
    <property type="protein sequence ID" value="WWD80361.1"/>
    <property type="molecule type" value="Genomic_DNA"/>
</dbReference>
<dbReference type="InterPro" id="IPR029058">
    <property type="entry name" value="AB_hydrolase_fold"/>
</dbReference>
<dbReference type="PANTHER" id="PTHR46438:SF11">
    <property type="entry name" value="LIPASE-RELATED"/>
    <property type="match status" value="1"/>
</dbReference>
<evidence type="ECO:0000259" key="1">
    <source>
        <dbReference type="Pfam" id="PF00561"/>
    </source>
</evidence>
<evidence type="ECO:0000313" key="2">
    <source>
        <dbReference type="EMBL" id="WWD80361.1"/>
    </source>
</evidence>
<accession>A0A5C7FG78</accession>
<proteinExistence type="predicted"/>
<dbReference type="PRINTS" id="PR00111">
    <property type="entry name" value="ABHYDROLASE"/>
</dbReference>
<evidence type="ECO:0000313" key="3">
    <source>
        <dbReference type="Proteomes" id="UP000321816"/>
    </source>
</evidence>
<protein>
    <submittedName>
        <fullName evidence="2">Alpha/beta hydrolase</fullName>
    </submittedName>
</protein>
<dbReference type="PRINTS" id="PR00412">
    <property type="entry name" value="EPOXHYDRLASE"/>
</dbReference>